<accession>A0A166KKK1</accession>
<gene>
    <name evidence="1" type="ORF">FIBSPDRAFT_860158</name>
</gene>
<dbReference type="Proteomes" id="UP000076532">
    <property type="component" value="Unassembled WGS sequence"/>
</dbReference>
<reference evidence="1 2" key="1">
    <citation type="journal article" date="2016" name="Mol. Biol. Evol.">
        <title>Comparative Genomics of Early-Diverging Mushroom-Forming Fungi Provides Insights into the Origins of Lignocellulose Decay Capabilities.</title>
        <authorList>
            <person name="Nagy L.G."/>
            <person name="Riley R."/>
            <person name="Tritt A."/>
            <person name="Adam C."/>
            <person name="Daum C."/>
            <person name="Floudas D."/>
            <person name="Sun H."/>
            <person name="Yadav J.S."/>
            <person name="Pangilinan J."/>
            <person name="Larsson K.H."/>
            <person name="Matsuura K."/>
            <person name="Barry K."/>
            <person name="Labutti K."/>
            <person name="Kuo R."/>
            <person name="Ohm R.A."/>
            <person name="Bhattacharya S.S."/>
            <person name="Shirouzu T."/>
            <person name="Yoshinaga Y."/>
            <person name="Martin F.M."/>
            <person name="Grigoriev I.V."/>
            <person name="Hibbett D.S."/>
        </authorList>
    </citation>
    <scope>NUCLEOTIDE SEQUENCE [LARGE SCALE GENOMIC DNA]</scope>
    <source>
        <strain evidence="1 2">CBS 109695</strain>
    </source>
</reference>
<proteinExistence type="predicted"/>
<organism evidence="1 2">
    <name type="scientific">Athelia psychrophila</name>
    <dbReference type="NCBI Taxonomy" id="1759441"/>
    <lineage>
        <taxon>Eukaryota</taxon>
        <taxon>Fungi</taxon>
        <taxon>Dikarya</taxon>
        <taxon>Basidiomycota</taxon>
        <taxon>Agaricomycotina</taxon>
        <taxon>Agaricomycetes</taxon>
        <taxon>Agaricomycetidae</taxon>
        <taxon>Atheliales</taxon>
        <taxon>Atheliaceae</taxon>
        <taxon>Athelia</taxon>
    </lineage>
</organism>
<evidence type="ECO:0000313" key="2">
    <source>
        <dbReference type="Proteomes" id="UP000076532"/>
    </source>
</evidence>
<keyword evidence="2" id="KW-1185">Reference proteome</keyword>
<protein>
    <submittedName>
        <fullName evidence="1">Uncharacterized protein</fullName>
    </submittedName>
</protein>
<feature type="non-terminal residue" evidence="1">
    <location>
        <position position="62"/>
    </location>
</feature>
<dbReference type="AlphaFoldDB" id="A0A166KKK1"/>
<evidence type="ECO:0000313" key="1">
    <source>
        <dbReference type="EMBL" id="KZP21998.1"/>
    </source>
</evidence>
<sequence length="62" mass="7096">MSLLASQVSTIVIVRAPRLFCPPLRSETRLHRSRLDCPLIESSRGRRIGRESHMFIVHRASV</sequence>
<name>A0A166KKK1_9AGAM</name>
<dbReference type="EMBL" id="KV417543">
    <property type="protein sequence ID" value="KZP21998.1"/>
    <property type="molecule type" value="Genomic_DNA"/>
</dbReference>